<organism evidence="1 2">
    <name type="scientific">Terribacillus saccharophilus</name>
    <dbReference type="NCBI Taxonomy" id="361277"/>
    <lineage>
        <taxon>Bacteria</taxon>
        <taxon>Bacillati</taxon>
        <taxon>Bacillota</taxon>
        <taxon>Bacilli</taxon>
        <taxon>Bacillales</taxon>
        <taxon>Bacillaceae</taxon>
        <taxon>Terribacillus</taxon>
    </lineage>
</organism>
<reference evidence="1 2" key="1">
    <citation type="submission" date="2017-07" db="EMBL/GenBank/DDBJ databases">
        <title>Isolation and whole genome analysis of endospore-forming bacteria from heroin.</title>
        <authorList>
            <person name="Kalinowski J."/>
            <person name="Ahrens B."/>
            <person name="Al-Dilaimi A."/>
            <person name="Winkler A."/>
            <person name="Wibberg D."/>
            <person name="Schleenbecker U."/>
            <person name="Ruckert C."/>
            <person name="Wolfel R."/>
            <person name="Grass G."/>
        </authorList>
    </citation>
    <scope>NUCLEOTIDE SEQUENCE [LARGE SCALE GENOMIC DNA]</scope>
    <source>
        <strain evidence="1 2">7528</strain>
    </source>
</reference>
<gene>
    <name evidence="1" type="ORF">CHH64_13145</name>
</gene>
<dbReference type="SUPFAM" id="SSF142906">
    <property type="entry name" value="YjbR-like"/>
    <property type="match status" value="1"/>
</dbReference>
<protein>
    <recommendedName>
        <fullName evidence="3">MmcQ/YjbR family DNA-binding protein</fullName>
    </recommendedName>
</protein>
<evidence type="ECO:0008006" key="3">
    <source>
        <dbReference type="Google" id="ProtNLM"/>
    </source>
</evidence>
<name>A0A268A928_9BACI</name>
<dbReference type="AlphaFoldDB" id="A0A268A928"/>
<dbReference type="Gene3D" id="3.90.1150.30">
    <property type="match status" value="1"/>
</dbReference>
<dbReference type="PANTHER" id="PTHR35145:SF1">
    <property type="entry name" value="CYTOPLASMIC PROTEIN"/>
    <property type="match status" value="1"/>
</dbReference>
<proteinExistence type="predicted"/>
<evidence type="ECO:0000313" key="1">
    <source>
        <dbReference type="EMBL" id="PAD20630.1"/>
    </source>
</evidence>
<dbReference type="Proteomes" id="UP000216013">
    <property type="component" value="Unassembled WGS sequence"/>
</dbReference>
<dbReference type="Pfam" id="PF04237">
    <property type="entry name" value="YjbR"/>
    <property type="match status" value="1"/>
</dbReference>
<dbReference type="EMBL" id="NPBV01000022">
    <property type="protein sequence ID" value="PAD20630.1"/>
    <property type="molecule type" value="Genomic_DNA"/>
</dbReference>
<dbReference type="PANTHER" id="PTHR35145">
    <property type="entry name" value="CYTOPLASMIC PROTEIN-RELATED"/>
    <property type="match status" value="1"/>
</dbReference>
<sequence length="119" mass="13623">MTELLKAGRAFSGAKVYYREDWGVYYFDLAGKQFGLMSKAANEKAVLTIKGLPEENISLRQTYSDIVPGYYANKQHWNSILLCSEQLSDIEITELLQASYQLVFQKLTKKVQLEINAYL</sequence>
<dbReference type="InterPro" id="IPR038056">
    <property type="entry name" value="YjbR-like_sf"/>
</dbReference>
<accession>A0A268A928</accession>
<evidence type="ECO:0000313" key="2">
    <source>
        <dbReference type="Proteomes" id="UP000216013"/>
    </source>
</evidence>
<comment type="caution">
    <text evidence="1">The sequence shown here is derived from an EMBL/GenBank/DDBJ whole genome shotgun (WGS) entry which is preliminary data.</text>
</comment>
<dbReference type="InterPro" id="IPR058532">
    <property type="entry name" value="YjbR/MT2646/Rv2570-like"/>
</dbReference>
<dbReference type="InterPro" id="IPR007351">
    <property type="entry name" value="YjbR"/>
</dbReference>